<dbReference type="Proteomes" id="UP001381693">
    <property type="component" value="Unassembled WGS sequence"/>
</dbReference>
<sequence>MIVILMIMPIANDDACEDCIGGNQADNDDGDTNDGDSSVLKNNDACEYYNGCVDSNDDDDGDTDNDDEAVIKHFDYYGGGIIKGDDEDHDALSSVAASDLHTVESPPVSSHQF</sequence>
<organism evidence="2 3">
    <name type="scientific">Halocaridina rubra</name>
    <name type="common">Hawaiian red shrimp</name>
    <dbReference type="NCBI Taxonomy" id="373956"/>
    <lineage>
        <taxon>Eukaryota</taxon>
        <taxon>Metazoa</taxon>
        <taxon>Ecdysozoa</taxon>
        <taxon>Arthropoda</taxon>
        <taxon>Crustacea</taxon>
        <taxon>Multicrustacea</taxon>
        <taxon>Malacostraca</taxon>
        <taxon>Eumalacostraca</taxon>
        <taxon>Eucarida</taxon>
        <taxon>Decapoda</taxon>
        <taxon>Pleocyemata</taxon>
        <taxon>Caridea</taxon>
        <taxon>Atyoidea</taxon>
        <taxon>Atyidae</taxon>
        <taxon>Halocaridina</taxon>
    </lineage>
</organism>
<gene>
    <name evidence="2" type="ORF">SK128_017394</name>
</gene>
<dbReference type="AlphaFoldDB" id="A0AAN8WH07"/>
<evidence type="ECO:0000313" key="3">
    <source>
        <dbReference type="Proteomes" id="UP001381693"/>
    </source>
</evidence>
<keyword evidence="3" id="KW-1185">Reference proteome</keyword>
<feature type="region of interest" description="Disordered" evidence="1">
    <location>
        <begin position="20"/>
        <end position="39"/>
    </location>
</feature>
<proteinExistence type="predicted"/>
<name>A0AAN8WH07_HALRR</name>
<protein>
    <submittedName>
        <fullName evidence="2">Uncharacterized protein</fullName>
    </submittedName>
</protein>
<evidence type="ECO:0000256" key="1">
    <source>
        <dbReference type="SAM" id="MobiDB-lite"/>
    </source>
</evidence>
<evidence type="ECO:0000313" key="2">
    <source>
        <dbReference type="EMBL" id="KAK7066165.1"/>
    </source>
</evidence>
<comment type="caution">
    <text evidence="2">The sequence shown here is derived from an EMBL/GenBank/DDBJ whole genome shotgun (WGS) entry which is preliminary data.</text>
</comment>
<dbReference type="EMBL" id="JAXCGZ010019381">
    <property type="protein sequence ID" value="KAK7066165.1"/>
    <property type="molecule type" value="Genomic_DNA"/>
</dbReference>
<accession>A0AAN8WH07</accession>
<reference evidence="2 3" key="1">
    <citation type="submission" date="2023-11" db="EMBL/GenBank/DDBJ databases">
        <title>Halocaridina rubra genome assembly.</title>
        <authorList>
            <person name="Smith C."/>
        </authorList>
    </citation>
    <scope>NUCLEOTIDE SEQUENCE [LARGE SCALE GENOMIC DNA]</scope>
    <source>
        <strain evidence="2">EP-1</strain>
        <tissue evidence="2">Whole</tissue>
    </source>
</reference>